<dbReference type="OrthoDB" id="8591049at2"/>
<organism evidence="2 3">
    <name type="scientific">Gulbenkiania indica</name>
    <dbReference type="NCBI Taxonomy" id="375574"/>
    <lineage>
        <taxon>Bacteria</taxon>
        <taxon>Pseudomonadati</taxon>
        <taxon>Pseudomonadota</taxon>
        <taxon>Betaproteobacteria</taxon>
        <taxon>Neisseriales</taxon>
        <taxon>Chromobacteriaceae</taxon>
        <taxon>Gulbenkiania</taxon>
    </lineage>
</organism>
<evidence type="ECO:0000256" key="1">
    <source>
        <dbReference type="SAM" id="MobiDB-lite"/>
    </source>
</evidence>
<sequence length="113" mass="12059">MWALIAGVGIGVVLAVVAGRMIAGRRQPPGQRAAGRQDVRPPLAQTQTRPIGIMDHSTGEAYGRLLRASRGDRALAEQWIQSEQFRQPGLGREAAIEQVAARLQAQRKGPAGG</sequence>
<evidence type="ECO:0000313" key="3">
    <source>
        <dbReference type="Proteomes" id="UP000243535"/>
    </source>
</evidence>
<protein>
    <submittedName>
        <fullName evidence="2">Uncharacterized protein</fullName>
    </submittedName>
</protein>
<dbReference type="Proteomes" id="UP000243535">
    <property type="component" value="Unassembled WGS sequence"/>
</dbReference>
<evidence type="ECO:0000313" key="2">
    <source>
        <dbReference type="EMBL" id="CUA83628.1"/>
    </source>
</evidence>
<gene>
    <name evidence="2" type="ORF">Ga0061063_1838</name>
</gene>
<reference evidence="3" key="1">
    <citation type="submission" date="2015-08" db="EMBL/GenBank/DDBJ databases">
        <authorList>
            <person name="Varghese N."/>
        </authorList>
    </citation>
    <scope>NUCLEOTIDE SEQUENCE [LARGE SCALE GENOMIC DNA]</scope>
    <source>
        <strain evidence="3">DSM 17901</strain>
    </source>
</reference>
<name>A0A0K6GYQ3_9NEIS</name>
<proteinExistence type="predicted"/>
<feature type="region of interest" description="Disordered" evidence="1">
    <location>
        <begin position="25"/>
        <end position="49"/>
    </location>
</feature>
<keyword evidence="3" id="KW-1185">Reference proteome</keyword>
<dbReference type="RefSeq" id="WP_055433962.1">
    <property type="nucleotide sequence ID" value="NZ_CYHA01000003.1"/>
</dbReference>
<accession>A0A0K6GYQ3</accession>
<dbReference type="EMBL" id="CYHA01000003">
    <property type="protein sequence ID" value="CUA83628.1"/>
    <property type="molecule type" value="Genomic_DNA"/>
</dbReference>
<dbReference type="AlphaFoldDB" id="A0A0K6GYQ3"/>